<dbReference type="EMBL" id="LN853767">
    <property type="protein sequence ID" value="CRY96647.1"/>
    <property type="molecule type" value="Genomic_DNA"/>
</dbReference>
<name>A0A0H5QLL0_9ZZZZ</name>
<accession>A0A0H5QLL0</accession>
<organism evidence="1">
    <name type="scientific">uncultured prokaryote</name>
    <dbReference type="NCBI Taxonomy" id="198431"/>
    <lineage>
        <taxon>unclassified sequences</taxon>
        <taxon>environmental samples</taxon>
    </lineage>
</organism>
<reference evidence="1" key="2">
    <citation type="submission" date="2015-07" db="EMBL/GenBank/DDBJ databases">
        <title>Plasmids, circular viruses and viroids from rat gut.</title>
        <authorList>
            <person name="Jorgensen T.J."/>
            <person name="Hansen M.A."/>
            <person name="Xu Z."/>
            <person name="Tabak M.A."/>
            <person name="Sorensen S.J."/>
            <person name="Hansen L.H."/>
        </authorList>
    </citation>
    <scope>NUCLEOTIDE SEQUENCE</scope>
    <source>
        <strain evidence="1">RGFK1193</strain>
    </source>
</reference>
<dbReference type="AlphaFoldDB" id="A0A0H5QLL0"/>
<evidence type="ECO:0000313" key="1">
    <source>
        <dbReference type="EMBL" id="CRY96647.1"/>
    </source>
</evidence>
<protein>
    <submittedName>
        <fullName evidence="1">Uncharacterized protein</fullName>
    </submittedName>
</protein>
<proteinExistence type="predicted"/>
<sequence length="102" mass="11317">MPHPIYGPPSHELDSIHLTLHVGTPRNGRRWLLEAHGRSSTSRASLWSVREGWAPTEQRGGYEPTDAAHHLLLAAAQDRPASQSHLEACLRGEGWEQLALDI</sequence>
<reference evidence="1" key="1">
    <citation type="submission" date="2015-06" db="EMBL/GenBank/DDBJ databases">
        <authorList>
            <person name="Joergensen T."/>
        </authorList>
    </citation>
    <scope>NUCLEOTIDE SEQUENCE</scope>
    <source>
        <strain evidence="1">RGFK1193</strain>
    </source>
</reference>